<evidence type="ECO:0000259" key="3">
    <source>
        <dbReference type="Pfam" id="PF13476"/>
    </source>
</evidence>
<dbReference type="GO" id="GO:0006302">
    <property type="term" value="P:double-strand break repair"/>
    <property type="evidence" value="ECO:0007669"/>
    <property type="project" value="InterPro"/>
</dbReference>
<dbReference type="SUPFAM" id="SSF52540">
    <property type="entry name" value="P-loop containing nucleoside triphosphate hydrolases"/>
    <property type="match status" value="1"/>
</dbReference>
<accession>A0A444L9J4</accession>
<dbReference type="SUPFAM" id="SSF75712">
    <property type="entry name" value="Rad50 coiled-coil Zn hook"/>
    <property type="match status" value="1"/>
</dbReference>
<feature type="coiled-coil region" evidence="2">
    <location>
        <begin position="441"/>
        <end position="527"/>
    </location>
</feature>
<proteinExistence type="predicted"/>
<dbReference type="AlphaFoldDB" id="A0A444L9J4"/>
<feature type="coiled-coil region" evidence="2">
    <location>
        <begin position="185"/>
        <end position="350"/>
    </location>
</feature>
<dbReference type="Gene3D" id="3.40.50.300">
    <property type="entry name" value="P-loop containing nucleotide triphosphate hydrolases"/>
    <property type="match status" value="2"/>
</dbReference>
<dbReference type="InterPro" id="IPR038729">
    <property type="entry name" value="Rad50/SbcC_AAA"/>
</dbReference>
<organism evidence="4 5">
    <name type="scientific">Methanosuratincola subterraneus</name>
    <dbReference type="NCBI Taxonomy" id="2593994"/>
    <lineage>
        <taxon>Archaea</taxon>
        <taxon>Thermoproteota</taxon>
        <taxon>Methanosuratincolia</taxon>
        <taxon>Candidatus Methanomethylicales</taxon>
        <taxon>Candidatus Methanomethylicaceae</taxon>
        <taxon>Candidatus Methanosuratincola (ex Vanwonterghem et al. 2016)</taxon>
    </lineage>
</organism>
<evidence type="ECO:0000256" key="2">
    <source>
        <dbReference type="SAM" id="Coils"/>
    </source>
</evidence>
<dbReference type="Proteomes" id="UP000288215">
    <property type="component" value="Unassembled WGS sequence"/>
</dbReference>
<dbReference type="InterPro" id="IPR027417">
    <property type="entry name" value="P-loop_NTPase"/>
</dbReference>
<comment type="caution">
    <text evidence="4">The sequence shown here is derived from an EMBL/GenBank/DDBJ whole genome shotgun (WGS) entry which is preliminary data.</text>
</comment>
<feature type="domain" description="Rad50/SbcC-type AAA" evidence="3">
    <location>
        <begin position="5"/>
        <end position="230"/>
    </location>
</feature>
<feature type="coiled-coil region" evidence="2">
    <location>
        <begin position="379"/>
        <end position="406"/>
    </location>
</feature>
<name>A0A444L9J4_METS7</name>
<gene>
    <name evidence="4" type="ORF">Metus_0249</name>
</gene>
<dbReference type="Gene3D" id="1.10.287.510">
    <property type="entry name" value="Helix hairpin bin"/>
    <property type="match status" value="1"/>
</dbReference>
<evidence type="ECO:0000313" key="4">
    <source>
        <dbReference type="EMBL" id="RWX74224.1"/>
    </source>
</evidence>
<dbReference type="GO" id="GO:0016887">
    <property type="term" value="F:ATP hydrolysis activity"/>
    <property type="evidence" value="ECO:0007669"/>
    <property type="project" value="InterPro"/>
</dbReference>
<dbReference type="PANTHER" id="PTHR32114:SF2">
    <property type="entry name" value="ABC TRANSPORTER ABCH.3"/>
    <property type="match status" value="1"/>
</dbReference>
<keyword evidence="1 2" id="KW-0175">Coiled coil</keyword>
<evidence type="ECO:0000256" key="1">
    <source>
        <dbReference type="ARBA" id="ARBA00023054"/>
    </source>
</evidence>
<protein>
    <submittedName>
        <fullName evidence="4">DNA double-strand break repair Rad50 ATPase</fullName>
    </submittedName>
</protein>
<dbReference type="PANTHER" id="PTHR32114">
    <property type="entry name" value="ABC TRANSPORTER ABCH.3"/>
    <property type="match status" value="1"/>
</dbReference>
<evidence type="ECO:0000313" key="5">
    <source>
        <dbReference type="Proteomes" id="UP000288215"/>
    </source>
</evidence>
<dbReference type="EMBL" id="RXGA01000001">
    <property type="protein sequence ID" value="RWX74224.1"/>
    <property type="molecule type" value="Genomic_DNA"/>
</dbReference>
<reference evidence="4 5" key="1">
    <citation type="submission" date="2018-12" db="EMBL/GenBank/DDBJ databases">
        <title>The complete genome of the methanogenic archaea of the candidate phylum Verstraetearchaeota, obtained from the metagenome of underground thermal water.</title>
        <authorList>
            <person name="Kadnikov V.V."/>
            <person name="Mardanov A.V."/>
            <person name="Beletsky A.V."/>
            <person name="Karnachuk O.V."/>
            <person name="Ravin N.V."/>
        </authorList>
    </citation>
    <scope>NUCLEOTIDE SEQUENCE [LARGE SCALE GENOMIC DNA]</scope>
    <source>
        <strain evidence="4">Ch88</strain>
    </source>
</reference>
<sequence>MIIKSIKLRNIRTYEEEEVRLPEGIILFEGGIGAGKSTLLLAIEFALFGLGNEKGTTLLSIGKNSGSVELTLETGGKEVKVHRGLERGRRAGGSKAGSLHQGLLVPAGVKQSDCWIEVDGVRTSYSPSEMKEQVLKILNYNEPVDPKAKSVIFRYAVYTPQEEMKEILSQPPDLRLQTIRKALRIEEYKIAMENAKAIASDLRKEAEYIRKGTERLAEIQEEIRGIEERLPDREEGLQRLKAEAEMIEGEIGKLKERRGSLQAELLARAKDAEGIDRIESDLQRARKEIADLEKKIETGKKRLEDLQARIKAIGPIIEPAMSEDEVEGMLEEAKARLSGYDKELGRLKADLDNVKTLVMKGYCPTCNRAIDGAEYAAHLQEAEAKYEKVRMERQKTAEEIRDLERGRKEIAEYAMKKGQLNGLEATASEVEDGIFDAQHRLGEAKEREKELSERKARAEGAAEAYKAVKRECEECEAQITKKEKERDGILSRKAALEKEIAVERNRLADLKAEAERLEGERRRAERLGLHSEWLVKYFAAALERIELTVMNAVRREFEEEFSKWFSYLVEDPSKGVRIDEDFTPLVTQDSYEQDVGNLSGGERTSLALAYRLALNRVVQRNSRIGADLLILDEPTDGFSKDQIGKMGDLLRELGLRQAVIVSHERELEGAVDHIFRIQKEGGRSKVQAGSS</sequence>
<dbReference type="Pfam" id="PF13476">
    <property type="entry name" value="AAA_23"/>
    <property type="match status" value="1"/>
</dbReference>